<dbReference type="GO" id="GO:0005829">
    <property type="term" value="C:cytosol"/>
    <property type="evidence" value="ECO:0007669"/>
    <property type="project" value="TreeGrafter"/>
</dbReference>
<dbReference type="AlphaFoldDB" id="A0A8J4R088"/>
<dbReference type="GO" id="GO:0003677">
    <property type="term" value="F:DNA binding"/>
    <property type="evidence" value="ECO:0007669"/>
    <property type="project" value="InterPro"/>
</dbReference>
<dbReference type="Pfam" id="PF23292">
    <property type="entry name" value="SAND_ULT1"/>
    <property type="match status" value="1"/>
</dbReference>
<comment type="caution">
    <text evidence="2">The sequence shown here is derived from an EMBL/GenBank/DDBJ whole genome shotgun (WGS) entry which is preliminary data.</text>
</comment>
<evidence type="ECO:0000259" key="1">
    <source>
        <dbReference type="PROSITE" id="PS50864"/>
    </source>
</evidence>
<organism evidence="2 3">
    <name type="scientific">Castanea mollissima</name>
    <name type="common">Chinese chestnut</name>
    <dbReference type="NCBI Taxonomy" id="60419"/>
    <lineage>
        <taxon>Eukaryota</taxon>
        <taxon>Viridiplantae</taxon>
        <taxon>Streptophyta</taxon>
        <taxon>Embryophyta</taxon>
        <taxon>Tracheophyta</taxon>
        <taxon>Spermatophyta</taxon>
        <taxon>Magnoliopsida</taxon>
        <taxon>eudicotyledons</taxon>
        <taxon>Gunneridae</taxon>
        <taxon>Pentapetalae</taxon>
        <taxon>rosids</taxon>
        <taxon>fabids</taxon>
        <taxon>Fagales</taxon>
        <taxon>Fagaceae</taxon>
        <taxon>Castanea</taxon>
    </lineage>
</organism>
<reference evidence="2" key="1">
    <citation type="submission" date="2020-03" db="EMBL/GenBank/DDBJ databases">
        <title>Castanea mollissima Vanexum genome sequencing.</title>
        <authorList>
            <person name="Staton M."/>
        </authorList>
    </citation>
    <scope>NUCLEOTIDE SEQUENCE</scope>
    <source>
        <tissue evidence="2">Leaf</tissue>
    </source>
</reference>
<dbReference type="Proteomes" id="UP000737018">
    <property type="component" value="Unassembled WGS sequence"/>
</dbReference>
<name>A0A8J4R088_9ROSI</name>
<dbReference type="InterPro" id="IPR000770">
    <property type="entry name" value="SAND_dom"/>
</dbReference>
<dbReference type="GO" id="GO:0005634">
    <property type="term" value="C:nucleus"/>
    <property type="evidence" value="ECO:0007669"/>
    <property type="project" value="TreeGrafter"/>
</dbReference>
<evidence type="ECO:0000313" key="2">
    <source>
        <dbReference type="EMBL" id="KAF3962257.1"/>
    </source>
</evidence>
<dbReference type="OrthoDB" id="660341at2759"/>
<dbReference type="PANTHER" id="PTHR34053">
    <property type="entry name" value="PROTEIN ULTRAPETALA 1"/>
    <property type="match status" value="1"/>
</dbReference>
<dbReference type="InterPro" id="IPR020533">
    <property type="entry name" value="Developmental_reg_ULTRAPETALA"/>
</dbReference>
<accession>A0A8J4R088</accession>
<proteinExistence type="predicted"/>
<protein>
    <recommendedName>
        <fullName evidence="1">SAND domain-containing protein</fullName>
    </recommendedName>
</protein>
<dbReference type="InterPro" id="IPR057012">
    <property type="entry name" value="ULT1/2_Znf"/>
</dbReference>
<keyword evidence="3" id="KW-1185">Reference proteome</keyword>
<evidence type="ECO:0000313" key="3">
    <source>
        <dbReference type="Proteomes" id="UP000737018"/>
    </source>
</evidence>
<dbReference type="PROSITE" id="PS50864">
    <property type="entry name" value="SAND"/>
    <property type="match status" value="1"/>
</dbReference>
<feature type="domain" description="SAND" evidence="1">
    <location>
        <begin position="33"/>
        <end position="110"/>
    </location>
</feature>
<sequence>MHPDLISIDKAKRTVRRFVARDEGGGVIRFTEEELNNISELERGPNYIEVTCGCTNKKYGDYIGKLRISSFGHFKITCTCSEKCKQVNLTPYAFEKHSGREGVKNWKKHIWVIINDKKVALSKTVLISYYKHSTNMVLSRPKQFHRDEFISCSDCKKLRRFLLRDQVGCRTYHDALANKNWKCTDWPYDKISCDDEEERECRKICRGCPRSSPCRGCTSCVCFGCTRCRFWDCDCRTCVDFMEHGEP</sequence>
<dbReference type="Pfam" id="PF23293">
    <property type="entry name" value="zf_ULT1"/>
    <property type="match status" value="1"/>
</dbReference>
<dbReference type="InterPro" id="IPR057011">
    <property type="entry name" value="ULT1/2_SAND"/>
</dbReference>
<dbReference type="PANTHER" id="PTHR34053:SF2">
    <property type="entry name" value="SAND DOMAIN-CONTAINING PROTEIN"/>
    <property type="match status" value="1"/>
</dbReference>
<gene>
    <name evidence="2" type="ORF">CMV_013200</name>
</gene>
<dbReference type="EMBL" id="JRKL02001744">
    <property type="protein sequence ID" value="KAF3962257.1"/>
    <property type="molecule type" value="Genomic_DNA"/>
</dbReference>